<evidence type="ECO:0000256" key="4">
    <source>
        <dbReference type="ARBA" id="ARBA00022618"/>
    </source>
</evidence>
<feature type="compositionally biased region" description="Low complexity" evidence="10">
    <location>
        <begin position="40"/>
        <end position="55"/>
    </location>
</feature>
<evidence type="ECO:0000256" key="3">
    <source>
        <dbReference type="ARBA" id="ARBA00022475"/>
    </source>
</evidence>
<evidence type="ECO:0000313" key="12">
    <source>
        <dbReference type="EMBL" id="MDG3493282.1"/>
    </source>
</evidence>
<keyword evidence="13" id="KW-1185">Reference proteome</keyword>
<dbReference type="InterPro" id="IPR015854">
    <property type="entry name" value="ABC_transpr_LolD-like"/>
</dbReference>
<feature type="region of interest" description="Disordered" evidence="10">
    <location>
        <begin position="15"/>
        <end position="56"/>
    </location>
</feature>
<keyword evidence="4 9" id="KW-0132">Cell division</keyword>
<dbReference type="PANTHER" id="PTHR24220">
    <property type="entry name" value="IMPORT ATP-BINDING PROTEIN"/>
    <property type="match status" value="1"/>
</dbReference>
<dbReference type="GO" id="GO:0005524">
    <property type="term" value="F:ATP binding"/>
    <property type="evidence" value="ECO:0007669"/>
    <property type="project" value="UniProtKB-UniRule"/>
</dbReference>
<evidence type="ECO:0000256" key="6">
    <source>
        <dbReference type="ARBA" id="ARBA00022840"/>
    </source>
</evidence>
<keyword evidence="6 9" id="KW-0067">ATP-binding</keyword>
<comment type="function">
    <text evidence="9">Part of the ABC transporter FtsEX involved in cellular division.</text>
</comment>
<gene>
    <name evidence="9 12" type="primary">ftsE</name>
    <name evidence="12" type="ORF">FEV09_01810</name>
</gene>
<dbReference type="InterPro" id="IPR003439">
    <property type="entry name" value="ABC_transporter-like_ATP-bd"/>
</dbReference>
<dbReference type="NCBIfam" id="TIGR02673">
    <property type="entry name" value="FtsE"/>
    <property type="match status" value="1"/>
</dbReference>
<keyword evidence="7 9" id="KW-0472">Membrane</keyword>
<evidence type="ECO:0000313" key="13">
    <source>
        <dbReference type="Proteomes" id="UP001152872"/>
    </source>
</evidence>
<dbReference type="InterPro" id="IPR005286">
    <property type="entry name" value="Cell_div_FtsE"/>
</dbReference>
<dbReference type="SUPFAM" id="SSF52540">
    <property type="entry name" value="P-loop containing nucleoside triphosphate hydrolases"/>
    <property type="match status" value="1"/>
</dbReference>
<keyword evidence="5 9" id="KW-0547">Nucleotide-binding</keyword>
<dbReference type="Gene3D" id="3.40.50.300">
    <property type="entry name" value="P-loop containing nucleotide triphosphate hydrolases"/>
    <property type="match status" value="1"/>
</dbReference>
<reference evidence="12" key="1">
    <citation type="submission" date="2019-05" db="EMBL/GenBank/DDBJ databases">
        <title>Whole genome sequencing of Pseudanabaena catenata USMAC16.</title>
        <authorList>
            <person name="Khan Z."/>
            <person name="Omar W.M."/>
            <person name="Convey P."/>
            <person name="Merican F."/>
            <person name="Najimudin N."/>
        </authorList>
    </citation>
    <scope>NUCLEOTIDE SEQUENCE</scope>
    <source>
        <strain evidence="12">USMAC16</strain>
    </source>
</reference>
<dbReference type="AlphaFoldDB" id="A0A9X4M697"/>
<evidence type="ECO:0000256" key="10">
    <source>
        <dbReference type="SAM" id="MobiDB-lite"/>
    </source>
</evidence>
<comment type="caution">
    <text evidence="12">The sequence shown here is derived from an EMBL/GenBank/DDBJ whole genome shotgun (WGS) entry which is preliminary data.</text>
</comment>
<proteinExistence type="inferred from homology"/>
<name>A0A9X4M697_9CYAN</name>
<dbReference type="GO" id="GO:0051301">
    <property type="term" value="P:cell division"/>
    <property type="evidence" value="ECO:0007669"/>
    <property type="project" value="UniProtKB-UniRule"/>
</dbReference>
<keyword evidence="8 9" id="KW-0131">Cell cycle</keyword>
<accession>A0A9X4M697</accession>
<dbReference type="RefSeq" id="WP_277909187.1">
    <property type="nucleotide sequence ID" value="NZ_VBTY01000008.1"/>
</dbReference>
<evidence type="ECO:0000256" key="2">
    <source>
        <dbReference type="ARBA" id="ARBA00020019"/>
    </source>
</evidence>
<evidence type="ECO:0000256" key="7">
    <source>
        <dbReference type="ARBA" id="ARBA00023136"/>
    </source>
</evidence>
<organism evidence="12 13">
    <name type="scientific">Pseudanabaena catenata USMAC16</name>
    <dbReference type="NCBI Taxonomy" id="1855837"/>
    <lineage>
        <taxon>Bacteria</taxon>
        <taxon>Bacillati</taxon>
        <taxon>Cyanobacteriota</taxon>
        <taxon>Cyanophyceae</taxon>
        <taxon>Pseudanabaenales</taxon>
        <taxon>Pseudanabaenaceae</taxon>
        <taxon>Pseudanabaena</taxon>
    </lineage>
</organism>
<keyword evidence="3 9" id="KW-1003">Cell membrane</keyword>
<dbReference type="GO" id="GO:0005886">
    <property type="term" value="C:plasma membrane"/>
    <property type="evidence" value="ECO:0007669"/>
    <property type="project" value="UniProtKB-SubCell"/>
</dbReference>
<dbReference type="PANTHER" id="PTHR24220:SF470">
    <property type="entry name" value="CELL DIVISION ATP-BINDING PROTEIN FTSE"/>
    <property type="match status" value="1"/>
</dbReference>
<dbReference type="EMBL" id="VBTY01000008">
    <property type="protein sequence ID" value="MDG3493282.1"/>
    <property type="molecule type" value="Genomic_DNA"/>
</dbReference>
<dbReference type="InterPro" id="IPR003593">
    <property type="entry name" value="AAA+_ATPase"/>
</dbReference>
<evidence type="ECO:0000256" key="1">
    <source>
        <dbReference type="ARBA" id="ARBA00005417"/>
    </source>
</evidence>
<evidence type="ECO:0000259" key="11">
    <source>
        <dbReference type="PROSITE" id="PS50893"/>
    </source>
</evidence>
<dbReference type="Pfam" id="PF00005">
    <property type="entry name" value="ABC_tran"/>
    <property type="match status" value="1"/>
</dbReference>
<sequence length="274" mass="30512">MLWFFRIFKRSPMLKLPTKPNPTSTNANKNKPDDNASHGQNNQSQNSQSQNNQSQKSTIVKLENVRKTYANGAVGLRDVNIELYKGDFKFITGHSGSGKSTLLKLLYGAEQATDGEVIVNGFNLKGLKGNNLAMLRRKIGIVFQDYKLVPKRTVSENVAFVLMAQGYTYKEIQRRVQPALKMVGLMHKANCFPEELSGGEQQRTSIARAIVNTPPLVLADEPTGNLDPDNAWQVIKILKKLNSFGVTVLLTTHDEQLVRAANHPVLHLQNGYIV</sequence>
<dbReference type="SMART" id="SM00382">
    <property type="entry name" value="AAA"/>
    <property type="match status" value="1"/>
</dbReference>
<evidence type="ECO:0000256" key="9">
    <source>
        <dbReference type="RuleBase" id="RU365094"/>
    </source>
</evidence>
<dbReference type="FunFam" id="3.40.50.300:FF:000056">
    <property type="entry name" value="Cell division ATP-binding protein FtsE"/>
    <property type="match status" value="1"/>
</dbReference>
<comment type="subunit">
    <text evidence="9">Homodimer. Forms a membrane-associated complex with FtsX.</text>
</comment>
<dbReference type="Proteomes" id="UP001152872">
    <property type="component" value="Unassembled WGS sequence"/>
</dbReference>
<comment type="similarity">
    <text evidence="1 9">Belongs to the ABC transporter superfamily.</text>
</comment>
<dbReference type="InterPro" id="IPR027417">
    <property type="entry name" value="P-loop_NTPase"/>
</dbReference>
<dbReference type="PROSITE" id="PS50893">
    <property type="entry name" value="ABC_TRANSPORTER_2"/>
    <property type="match status" value="1"/>
</dbReference>
<evidence type="ECO:0000256" key="5">
    <source>
        <dbReference type="ARBA" id="ARBA00022741"/>
    </source>
</evidence>
<feature type="domain" description="ABC transporter" evidence="11">
    <location>
        <begin position="60"/>
        <end position="274"/>
    </location>
</feature>
<dbReference type="GO" id="GO:0022857">
    <property type="term" value="F:transmembrane transporter activity"/>
    <property type="evidence" value="ECO:0007669"/>
    <property type="project" value="TreeGrafter"/>
</dbReference>
<evidence type="ECO:0000256" key="8">
    <source>
        <dbReference type="ARBA" id="ARBA00023306"/>
    </source>
</evidence>
<comment type="subcellular location">
    <subcellularLocation>
        <location evidence="9">Cell membrane</location>
        <topology evidence="9">Peripheral membrane protein</topology>
        <orientation evidence="9">Cytoplasmic side</orientation>
    </subcellularLocation>
</comment>
<dbReference type="GO" id="GO:0016887">
    <property type="term" value="F:ATP hydrolysis activity"/>
    <property type="evidence" value="ECO:0007669"/>
    <property type="project" value="InterPro"/>
</dbReference>
<protein>
    <recommendedName>
        <fullName evidence="2 9">Cell division ATP-binding protein FtsE</fullName>
    </recommendedName>
</protein>